<protein>
    <submittedName>
        <fullName evidence="10">Multidrug effflux MFS transporter</fullName>
    </submittedName>
</protein>
<sequence length="409" mass="42123">MSTTTNDATRKTTAPGKVRYALILGGLSAFAPLSVDMYLPALPGMANDLHAGNAVLQVTLTMFIVGLALGQLVAGPLSDALGRRKPLIVGLVLYAVSSVLCALSPSAGALVGARVLEALGAAAGIVIARAIVRDLFSGVAMTRFFSMLMLVSGLGPVLAPVVGGQLLRITPWRGVFVVLAVIGVALLIAVSFALPEPLPPDQRRPARLGRTLRTYGELLADRSFLGYALSAALVFAALFTYISASSFVLQEVYGLSPQEFSFVFGANGLGIVFAGQLNARLVGRFAERRLLAASLIMAMLGGLGVLLAAVFALPLPALLVPLLFLVSSMGMVTPNASSLAMAEQPHRAGSASALLGVLQFLIGGLATPLVGIGGESTAVPMGVVMAGFATTALILFATMTRPTLRAEPA</sequence>
<accession>A0ABW5FU12</accession>
<feature type="transmembrane region" description="Helical" evidence="8">
    <location>
        <begin position="20"/>
        <end position="42"/>
    </location>
</feature>
<feature type="transmembrane region" description="Helical" evidence="8">
    <location>
        <begin position="174"/>
        <end position="194"/>
    </location>
</feature>
<feature type="transmembrane region" description="Helical" evidence="8">
    <location>
        <begin position="144"/>
        <end position="162"/>
    </location>
</feature>
<reference evidence="11" key="1">
    <citation type="journal article" date="2019" name="Int. J. Syst. Evol. Microbiol.">
        <title>The Global Catalogue of Microorganisms (GCM) 10K type strain sequencing project: providing services to taxonomists for standard genome sequencing and annotation.</title>
        <authorList>
            <consortium name="The Broad Institute Genomics Platform"/>
            <consortium name="The Broad Institute Genome Sequencing Center for Infectious Disease"/>
            <person name="Wu L."/>
            <person name="Ma J."/>
        </authorList>
    </citation>
    <scope>NUCLEOTIDE SEQUENCE [LARGE SCALE GENOMIC DNA]</scope>
    <source>
        <strain evidence="11">CGMCC 4.7645</strain>
    </source>
</reference>
<feature type="transmembrane region" description="Helical" evidence="8">
    <location>
        <begin position="319"/>
        <end position="341"/>
    </location>
</feature>
<dbReference type="InterPro" id="IPR020846">
    <property type="entry name" value="MFS_dom"/>
</dbReference>
<keyword evidence="5 8" id="KW-0812">Transmembrane</keyword>
<keyword evidence="11" id="KW-1185">Reference proteome</keyword>
<dbReference type="InterPro" id="IPR036259">
    <property type="entry name" value="MFS_trans_sf"/>
</dbReference>
<evidence type="ECO:0000256" key="7">
    <source>
        <dbReference type="ARBA" id="ARBA00023136"/>
    </source>
</evidence>
<dbReference type="SUPFAM" id="SSF103473">
    <property type="entry name" value="MFS general substrate transporter"/>
    <property type="match status" value="1"/>
</dbReference>
<feature type="transmembrane region" description="Helical" evidence="8">
    <location>
        <begin position="111"/>
        <end position="132"/>
    </location>
</feature>
<feature type="domain" description="Major facilitator superfamily (MFS) profile" evidence="9">
    <location>
        <begin position="18"/>
        <end position="404"/>
    </location>
</feature>
<name>A0ABW5FU12_9PSEU</name>
<proteinExistence type="inferred from homology"/>
<dbReference type="InterPro" id="IPR005829">
    <property type="entry name" value="Sugar_transporter_CS"/>
</dbReference>
<evidence type="ECO:0000256" key="2">
    <source>
        <dbReference type="ARBA" id="ARBA00006236"/>
    </source>
</evidence>
<dbReference type="PANTHER" id="PTHR23502">
    <property type="entry name" value="MAJOR FACILITATOR SUPERFAMILY"/>
    <property type="match status" value="1"/>
</dbReference>
<dbReference type="InterPro" id="IPR011701">
    <property type="entry name" value="MFS"/>
</dbReference>
<evidence type="ECO:0000313" key="10">
    <source>
        <dbReference type="EMBL" id="MFD2418530.1"/>
    </source>
</evidence>
<comment type="subcellular location">
    <subcellularLocation>
        <location evidence="1">Cell membrane</location>
        <topology evidence="1">Multi-pass membrane protein</topology>
    </subcellularLocation>
</comment>
<dbReference type="EMBL" id="JBHUKR010000009">
    <property type="protein sequence ID" value="MFD2418530.1"/>
    <property type="molecule type" value="Genomic_DNA"/>
</dbReference>
<keyword evidence="3" id="KW-0813">Transport</keyword>
<feature type="transmembrane region" description="Helical" evidence="8">
    <location>
        <begin position="224"/>
        <end position="248"/>
    </location>
</feature>
<comment type="similarity">
    <text evidence="2">Belongs to the major facilitator superfamily. Bcr/CmlA family.</text>
</comment>
<organism evidence="10 11">
    <name type="scientific">Amycolatopsis pigmentata</name>
    <dbReference type="NCBI Taxonomy" id="450801"/>
    <lineage>
        <taxon>Bacteria</taxon>
        <taxon>Bacillati</taxon>
        <taxon>Actinomycetota</taxon>
        <taxon>Actinomycetes</taxon>
        <taxon>Pseudonocardiales</taxon>
        <taxon>Pseudonocardiaceae</taxon>
        <taxon>Amycolatopsis</taxon>
    </lineage>
</organism>
<evidence type="ECO:0000256" key="1">
    <source>
        <dbReference type="ARBA" id="ARBA00004651"/>
    </source>
</evidence>
<dbReference type="Pfam" id="PF07690">
    <property type="entry name" value="MFS_1"/>
    <property type="match status" value="1"/>
</dbReference>
<evidence type="ECO:0000259" key="9">
    <source>
        <dbReference type="PROSITE" id="PS50850"/>
    </source>
</evidence>
<evidence type="ECO:0000256" key="8">
    <source>
        <dbReference type="SAM" id="Phobius"/>
    </source>
</evidence>
<evidence type="ECO:0000313" key="11">
    <source>
        <dbReference type="Proteomes" id="UP001597417"/>
    </source>
</evidence>
<feature type="transmembrane region" description="Helical" evidence="8">
    <location>
        <begin position="86"/>
        <end position="105"/>
    </location>
</feature>
<evidence type="ECO:0000256" key="5">
    <source>
        <dbReference type="ARBA" id="ARBA00022692"/>
    </source>
</evidence>
<feature type="transmembrane region" description="Helical" evidence="8">
    <location>
        <begin position="290"/>
        <end position="313"/>
    </location>
</feature>
<keyword evidence="7 8" id="KW-0472">Membrane</keyword>
<dbReference type="Proteomes" id="UP001597417">
    <property type="component" value="Unassembled WGS sequence"/>
</dbReference>
<keyword evidence="4" id="KW-1003">Cell membrane</keyword>
<keyword evidence="6 8" id="KW-1133">Transmembrane helix</keyword>
<dbReference type="PROSITE" id="PS00216">
    <property type="entry name" value="SUGAR_TRANSPORT_1"/>
    <property type="match status" value="1"/>
</dbReference>
<dbReference type="PROSITE" id="PS50850">
    <property type="entry name" value="MFS"/>
    <property type="match status" value="1"/>
</dbReference>
<dbReference type="PANTHER" id="PTHR23502:SF132">
    <property type="entry name" value="POLYAMINE TRANSPORTER 2-RELATED"/>
    <property type="match status" value="1"/>
</dbReference>
<feature type="transmembrane region" description="Helical" evidence="8">
    <location>
        <begin position="353"/>
        <end position="372"/>
    </location>
</feature>
<evidence type="ECO:0000256" key="6">
    <source>
        <dbReference type="ARBA" id="ARBA00022989"/>
    </source>
</evidence>
<dbReference type="Gene3D" id="1.20.1720.10">
    <property type="entry name" value="Multidrug resistance protein D"/>
    <property type="match status" value="1"/>
</dbReference>
<feature type="transmembrane region" description="Helical" evidence="8">
    <location>
        <begin position="378"/>
        <end position="397"/>
    </location>
</feature>
<comment type="caution">
    <text evidence="10">The sequence shown here is derived from an EMBL/GenBank/DDBJ whole genome shotgun (WGS) entry which is preliminary data.</text>
</comment>
<gene>
    <name evidence="10" type="ORF">ACFSXZ_19590</name>
</gene>
<dbReference type="CDD" id="cd17320">
    <property type="entry name" value="MFS_MdfA_MDR_like"/>
    <property type="match status" value="1"/>
</dbReference>
<feature type="transmembrane region" description="Helical" evidence="8">
    <location>
        <begin position="260"/>
        <end position="278"/>
    </location>
</feature>
<dbReference type="NCBIfam" id="TIGR00710">
    <property type="entry name" value="efflux_Bcr_CflA"/>
    <property type="match status" value="1"/>
</dbReference>
<feature type="transmembrane region" description="Helical" evidence="8">
    <location>
        <begin position="54"/>
        <end position="74"/>
    </location>
</feature>
<dbReference type="RefSeq" id="WP_378266550.1">
    <property type="nucleotide sequence ID" value="NZ_JBHUKR010000009.1"/>
</dbReference>
<dbReference type="InterPro" id="IPR004812">
    <property type="entry name" value="Efflux_drug-R_Bcr/CmlA"/>
</dbReference>
<evidence type="ECO:0000256" key="4">
    <source>
        <dbReference type="ARBA" id="ARBA00022475"/>
    </source>
</evidence>
<evidence type="ECO:0000256" key="3">
    <source>
        <dbReference type="ARBA" id="ARBA00022448"/>
    </source>
</evidence>